<keyword evidence="3" id="KW-0813">Transport</keyword>
<evidence type="ECO:0000256" key="4">
    <source>
        <dbReference type="ARBA" id="ARBA00022452"/>
    </source>
</evidence>
<gene>
    <name evidence="10" type="ORF">AA314_01789</name>
</gene>
<dbReference type="AlphaFoldDB" id="A0AAC8TBX3"/>
<evidence type="ECO:0000256" key="5">
    <source>
        <dbReference type="ARBA" id="ARBA00022692"/>
    </source>
</evidence>
<evidence type="ECO:0000256" key="8">
    <source>
        <dbReference type="SAM" id="MobiDB-lite"/>
    </source>
</evidence>
<dbReference type="PANTHER" id="PTHR30026:SF20">
    <property type="entry name" value="OUTER MEMBRANE PROTEIN TOLC"/>
    <property type="match status" value="1"/>
</dbReference>
<keyword evidence="9" id="KW-0732">Signal</keyword>
<name>A0AAC8TBX3_9BACT</name>
<proteinExistence type="inferred from homology"/>
<reference evidence="10 11" key="1">
    <citation type="submission" date="2015-05" db="EMBL/GenBank/DDBJ databases">
        <title>Genome assembly of Archangium gephyra DSM 2261.</title>
        <authorList>
            <person name="Sharma G."/>
            <person name="Subramanian S."/>
        </authorList>
    </citation>
    <scope>NUCLEOTIDE SEQUENCE [LARGE SCALE GENOMIC DNA]</scope>
    <source>
        <strain evidence="10 11">DSM 2261</strain>
    </source>
</reference>
<keyword evidence="4" id="KW-1134">Transmembrane beta strand</keyword>
<keyword evidence="7" id="KW-0998">Cell outer membrane</keyword>
<dbReference type="Pfam" id="PF02321">
    <property type="entry name" value="OEP"/>
    <property type="match status" value="2"/>
</dbReference>
<evidence type="ECO:0000256" key="2">
    <source>
        <dbReference type="ARBA" id="ARBA00007613"/>
    </source>
</evidence>
<dbReference type="InterPro" id="IPR051906">
    <property type="entry name" value="TolC-like"/>
</dbReference>
<dbReference type="GO" id="GO:0009279">
    <property type="term" value="C:cell outer membrane"/>
    <property type="evidence" value="ECO:0007669"/>
    <property type="project" value="UniProtKB-SubCell"/>
</dbReference>
<feature type="compositionally biased region" description="Pro residues" evidence="8">
    <location>
        <begin position="33"/>
        <end position="48"/>
    </location>
</feature>
<dbReference type="PANTHER" id="PTHR30026">
    <property type="entry name" value="OUTER MEMBRANE PROTEIN TOLC"/>
    <property type="match status" value="1"/>
</dbReference>
<keyword evidence="5" id="KW-0812">Transmembrane</keyword>
<dbReference type="KEGG" id="age:AA314_01789"/>
<comment type="subcellular location">
    <subcellularLocation>
        <location evidence="1">Cell outer membrane</location>
    </subcellularLocation>
</comment>
<evidence type="ECO:0000256" key="1">
    <source>
        <dbReference type="ARBA" id="ARBA00004442"/>
    </source>
</evidence>
<dbReference type="GO" id="GO:1990281">
    <property type="term" value="C:efflux pump complex"/>
    <property type="evidence" value="ECO:0007669"/>
    <property type="project" value="TreeGrafter"/>
</dbReference>
<feature type="region of interest" description="Disordered" evidence="8">
    <location>
        <begin position="29"/>
        <end position="53"/>
    </location>
</feature>
<dbReference type="Proteomes" id="UP000035579">
    <property type="component" value="Chromosome"/>
</dbReference>
<evidence type="ECO:0000313" key="11">
    <source>
        <dbReference type="Proteomes" id="UP000035579"/>
    </source>
</evidence>
<feature type="signal peptide" evidence="9">
    <location>
        <begin position="1"/>
        <end position="18"/>
    </location>
</feature>
<organism evidence="10 11">
    <name type="scientific">Archangium gephyra</name>
    <dbReference type="NCBI Taxonomy" id="48"/>
    <lineage>
        <taxon>Bacteria</taxon>
        <taxon>Pseudomonadati</taxon>
        <taxon>Myxococcota</taxon>
        <taxon>Myxococcia</taxon>
        <taxon>Myxococcales</taxon>
        <taxon>Cystobacterineae</taxon>
        <taxon>Archangiaceae</taxon>
        <taxon>Archangium</taxon>
    </lineage>
</organism>
<keyword evidence="6" id="KW-0472">Membrane</keyword>
<dbReference type="SUPFAM" id="SSF56954">
    <property type="entry name" value="Outer membrane efflux proteins (OEP)"/>
    <property type="match status" value="1"/>
</dbReference>
<evidence type="ECO:0000256" key="7">
    <source>
        <dbReference type="ARBA" id="ARBA00023237"/>
    </source>
</evidence>
<evidence type="ECO:0000256" key="6">
    <source>
        <dbReference type="ARBA" id="ARBA00023136"/>
    </source>
</evidence>
<dbReference type="EMBL" id="CP011509">
    <property type="protein sequence ID" value="AKJ00163.1"/>
    <property type="molecule type" value="Genomic_DNA"/>
</dbReference>
<dbReference type="GO" id="GO:0015288">
    <property type="term" value="F:porin activity"/>
    <property type="evidence" value="ECO:0007669"/>
    <property type="project" value="TreeGrafter"/>
</dbReference>
<dbReference type="InterPro" id="IPR003423">
    <property type="entry name" value="OMP_efflux"/>
</dbReference>
<accession>A0AAC8TBX3</accession>
<evidence type="ECO:0000256" key="3">
    <source>
        <dbReference type="ARBA" id="ARBA00022448"/>
    </source>
</evidence>
<evidence type="ECO:0000313" key="10">
    <source>
        <dbReference type="EMBL" id="AKJ00163.1"/>
    </source>
</evidence>
<sequence length="480" mass="50524">MGGLSMTALLLTALLWHAGLPAGALLAQTGPGAAPPQQPPAAVSPPFQPEVSDPLLEPVPPAPVLVGSWDEALALLRQQSTDLRVALARVESAAGQRRVALAGLLPTLGGSAGVQYNVLDPATPFVGGGLGGGIGTGGGDGPRPTSPLGTATVTASVPLLDWSAFQSLRSASSSRRAAELSLEETRRQLTGELARALARVASSERISEVNRVNLRSALERLALAQRRLELGAGTQLDVIRLRQDAESARSSVVSGDNSLLQARDALALILGQEKPVGLTRGVSLEELLNHGQRRCQGLQALEERPDLAAARAQLEAAGHDVSAARAQYLPTLEAQSTVLGFTVDPGFARVPVWNIGAVLTLPFYEGGARGGRVRQARAQEETARQEVVSRQRGASVEVRQTRREVGVAGAELEIATRARELAAENDRLTRRAFEVGTGTSQDLVVSAAALRQAELNLVVSEFQLFQARIEAFLAEAACDW</sequence>
<feature type="chain" id="PRO_5042198863" evidence="9">
    <location>
        <begin position="19"/>
        <end position="480"/>
    </location>
</feature>
<comment type="similarity">
    <text evidence="2">Belongs to the outer membrane factor (OMF) (TC 1.B.17) family.</text>
</comment>
<dbReference type="GO" id="GO:0015562">
    <property type="term" value="F:efflux transmembrane transporter activity"/>
    <property type="evidence" value="ECO:0007669"/>
    <property type="project" value="InterPro"/>
</dbReference>
<protein>
    <submittedName>
        <fullName evidence="10">Heavy metal RND efflux outer membrane protein, CzcC family</fullName>
    </submittedName>
</protein>
<evidence type="ECO:0000256" key="9">
    <source>
        <dbReference type="SAM" id="SignalP"/>
    </source>
</evidence>
<dbReference type="Gene3D" id="1.20.1600.10">
    <property type="entry name" value="Outer membrane efflux proteins (OEP)"/>
    <property type="match status" value="1"/>
</dbReference>